<comment type="caution">
    <text evidence="2">The sequence shown here is derived from an EMBL/GenBank/DDBJ whole genome shotgun (WGS) entry which is preliminary data.</text>
</comment>
<reference evidence="2 3" key="1">
    <citation type="submission" date="2022-06" db="EMBL/GenBank/DDBJ databases">
        <title>Runella sp. S5 genome sequencing.</title>
        <authorList>
            <person name="Park S."/>
        </authorList>
    </citation>
    <scope>NUCLEOTIDE SEQUENCE [LARGE SCALE GENOMIC DNA]</scope>
    <source>
        <strain evidence="2 3">S5</strain>
    </source>
</reference>
<feature type="transmembrane region" description="Helical" evidence="1">
    <location>
        <begin position="27"/>
        <end position="46"/>
    </location>
</feature>
<keyword evidence="3" id="KW-1185">Reference proteome</keyword>
<keyword evidence="1" id="KW-0472">Membrane</keyword>
<evidence type="ECO:0000313" key="3">
    <source>
        <dbReference type="Proteomes" id="UP001204772"/>
    </source>
</evidence>
<name>A0ABT1FQM0_9BACT</name>
<evidence type="ECO:0000256" key="1">
    <source>
        <dbReference type="SAM" id="Phobius"/>
    </source>
</evidence>
<dbReference type="RefSeq" id="WP_253529307.1">
    <property type="nucleotide sequence ID" value="NZ_JAMZEL010000006.1"/>
</dbReference>
<protein>
    <submittedName>
        <fullName evidence="2">Uncharacterized protein</fullName>
    </submittedName>
</protein>
<keyword evidence="1" id="KW-0812">Transmembrane</keyword>
<evidence type="ECO:0000313" key="2">
    <source>
        <dbReference type="EMBL" id="MCP1384055.1"/>
    </source>
</evidence>
<dbReference type="EMBL" id="JAMZEL010000006">
    <property type="protein sequence ID" value="MCP1384055.1"/>
    <property type="molecule type" value="Genomic_DNA"/>
</dbReference>
<keyword evidence="1" id="KW-1133">Transmembrane helix</keyword>
<dbReference type="Proteomes" id="UP001204772">
    <property type="component" value="Unassembled WGS sequence"/>
</dbReference>
<organism evidence="2 3">
    <name type="scientific">Runella salmonicolor</name>
    <dbReference type="NCBI Taxonomy" id="2950278"/>
    <lineage>
        <taxon>Bacteria</taxon>
        <taxon>Pseudomonadati</taxon>
        <taxon>Bacteroidota</taxon>
        <taxon>Cytophagia</taxon>
        <taxon>Cytophagales</taxon>
        <taxon>Spirosomataceae</taxon>
        <taxon>Runella</taxon>
    </lineage>
</organism>
<proteinExistence type="predicted"/>
<sequence>MPIRKGRNNPVFKDLLSNFDKGEIIKFLGYLTPLILSVVIAYYTHLDVADQIDLASNQFKYGKDKDSLDNVDQQRKDKISFTKDSLSLEYARRSLDSISLDTKEILRASEKNNQSYLREISRLLAIQAKQAEALISNYDLQKDLNSPVLEIESFQLDSSQMRQDGNSTDITLKGKFKLSNIGNINIKDCLGSLYASYECSTNQAEKYYSFTLGGPSQISGMFTNKNQEYIDIMLKTLKIANQIEVGFEISAHNIPTAFVYKVDILFAFSYSSDVFNDANKSLYKPYSVFLMPINGSYHRTIYNIPLTKETLGIMFKYDPNKIKSIDEIFQNQSYTRDSNSPFLPKIFN</sequence>
<gene>
    <name evidence="2" type="ORF">NCI00_16530</name>
</gene>
<accession>A0ABT1FQM0</accession>